<accession>A0ABP7KVY3</accession>
<feature type="domain" description="Fumarylacetoacetase-like C-terminal" evidence="2">
    <location>
        <begin position="82"/>
        <end position="296"/>
    </location>
</feature>
<dbReference type="Gene3D" id="3.90.850.10">
    <property type="entry name" value="Fumarylacetoacetase-like, C-terminal domain"/>
    <property type="match status" value="1"/>
</dbReference>
<dbReference type="InterPro" id="IPR036663">
    <property type="entry name" value="Fumarylacetoacetase_C_sf"/>
</dbReference>
<dbReference type="Pfam" id="PF01557">
    <property type="entry name" value="FAA_hydrolase"/>
    <property type="match status" value="1"/>
</dbReference>
<evidence type="ECO:0000313" key="3">
    <source>
        <dbReference type="EMBL" id="GAA3889301.1"/>
    </source>
</evidence>
<dbReference type="SUPFAM" id="SSF56529">
    <property type="entry name" value="FAH"/>
    <property type="match status" value="1"/>
</dbReference>
<keyword evidence="1" id="KW-0479">Metal-binding</keyword>
<dbReference type="InterPro" id="IPR011234">
    <property type="entry name" value="Fumarylacetoacetase-like_C"/>
</dbReference>
<reference evidence="4" key="1">
    <citation type="journal article" date="2019" name="Int. J. Syst. Evol. Microbiol.">
        <title>The Global Catalogue of Microorganisms (GCM) 10K type strain sequencing project: providing services to taxonomists for standard genome sequencing and annotation.</title>
        <authorList>
            <consortium name="The Broad Institute Genomics Platform"/>
            <consortium name="The Broad Institute Genome Sequencing Center for Infectious Disease"/>
            <person name="Wu L."/>
            <person name="Ma J."/>
        </authorList>
    </citation>
    <scope>NUCLEOTIDE SEQUENCE [LARGE SCALE GENOMIC DNA]</scope>
    <source>
        <strain evidence="4">JCM 17021</strain>
    </source>
</reference>
<sequence length="303" mass="32509">MQDSWSLTTYRPAGAAADSLAAAVRRSDGRLVVPEELRPYQGLAAALDDWEALAPRLHNLDPAGLIVVEGEELLPIRFPRKLLCVGANYRDHLAEMGVDTVPEGWQPYFFLKAPTTTLIGDGDDIVIPDDPAFRVDWEAELAVVIGRGGRDIPLDEALEHVAGYACFNDVTARALLRREVSIAPPFGFDWSTSKGLDTFAPLGAMTPSWLVEDPGALAVRCIVNGEIKQDGTTANLITGIAEVIAAASSHWTLEPGDVIATGTPAGTGAGRGEQLAEGDLVEVEIPGFAPLRNRVRVRVPQTR</sequence>
<evidence type="ECO:0000313" key="4">
    <source>
        <dbReference type="Proteomes" id="UP001501803"/>
    </source>
</evidence>
<evidence type="ECO:0000259" key="2">
    <source>
        <dbReference type="Pfam" id="PF01557"/>
    </source>
</evidence>
<organism evidence="3 4">
    <name type="scientific">Leifsonia kafniensis</name>
    <dbReference type="NCBI Taxonomy" id="475957"/>
    <lineage>
        <taxon>Bacteria</taxon>
        <taxon>Bacillati</taxon>
        <taxon>Actinomycetota</taxon>
        <taxon>Actinomycetes</taxon>
        <taxon>Micrococcales</taxon>
        <taxon>Microbacteriaceae</taxon>
        <taxon>Leifsonia</taxon>
    </lineage>
</organism>
<proteinExistence type="predicted"/>
<protein>
    <recommendedName>
        <fullName evidence="2">Fumarylacetoacetase-like C-terminal domain-containing protein</fullName>
    </recommendedName>
</protein>
<dbReference type="Proteomes" id="UP001501803">
    <property type="component" value="Unassembled WGS sequence"/>
</dbReference>
<keyword evidence="4" id="KW-1185">Reference proteome</keyword>
<name>A0ABP7KVY3_9MICO</name>
<dbReference type="RefSeq" id="WP_345068861.1">
    <property type="nucleotide sequence ID" value="NZ_BAABCN010000012.1"/>
</dbReference>
<dbReference type="PANTHER" id="PTHR11820">
    <property type="entry name" value="ACYLPYRUVASE"/>
    <property type="match status" value="1"/>
</dbReference>
<comment type="caution">
    <text evidence="3">The sequence shown here is derived from an EMBL/GenBank/DDBJ whole genome shotgun (WGS) entry which is preliminary data.</text>
</comment>
<dbReference type="PANTHER" id="PTHR11820:SF7">
    <property type="entry name" value="ACYLPYRUVASE FAHD1, MITOCHONDRIAL"/>
    <property type="match status" value="1"/>
</dbReference>
<evidence type="ECO:0000256" key="1">
    <source>
        <dbReference type="ARBA" id="ARBA00022723"/>
    </source>
</evidence>
<gene>
    <name evidence="3" type="ORF">GCM10022381_33980</name>
</gene>
<dbReference type="EMBL" id="BAABCN010000012">
    <property type="protein sequence ID" value="GAA3889301.1"/>
    <property type="molecule type" value="Genomic_DNA"/>
</dbReference>